<gene>
    <name evidence="4" type="primary">LOC102827044</name>
</gene>
<dbReference type="PANTHER" id="PTHR10165:SF13">
    <property type="entry name" value="PHOSPHOLIPID PHOSPHATASE-RELATED PROTEIN TYPE 4"/>
    <property type="match status" value="1"/>
</dbReference>
<keyword evidence="3" id="KW-1185">Reference proteome</keyword>
<sequence length="705" mass="76935">MQRLSSSGVRGECDISGAGCLRLEEAARVSCTVLTSPGGGRRPRQAAGMSAKERPKGKVIKDSVTLLPCFYFVELPILASSVVSLYFLELTDVFKPVHSGFSCYDRSLSMPYIEPTQEAIPFLMLLSLAFAGPAITIMVGEGILYCCLSKRRNGVGLEPNINAGGCNFNSFLRRAVRFVGVHVFGLCSTALITDIIQLSTGYQAPYFLTVCKPNYTSLNVSCKENSYIVEDICSGSDLTVINSGRKSFPSQHATLAAFAAVYVSGLYAVGNFLPSEESMFQHREALRSLTDLNQDPNRILSAKNGSSSDGIAHTEGILNRNHRDASSLSNLKRGNADVEVITPRSPMGKENMVTFSNTLPRANTPSVEDPVRRNASIHASMDSARSKQLLTQWKNKNESRKLSLQVIEPEPGQSPPRSIEMRSSSEPSRVGVNGEHHVPSNQYLKIQPGTVPGCNNSMPGGPRVSIQSRPGSSQLVHIPEETQENISTSPKSSSARAKWLKAAEKTVACNRSNSQPRIMQVIAMSKQQGVLQSSPKNTEGSTVSCTGSIRYKTLTDHEPSGIVRVEAHPENNRPIIQIPSTEGEGSGSWKWKAPEKGSLRQTYELNDLNRDSESCESLKDSFGSGDRKRSNIDNNEHHHHGITTIRVTPVEGSEIGSETLSISSSRDSTLRRKGNIILIPERSNSPENTRNIFYKGTSPTRAYKD</sequence>
<feature type="compositionally biased region" description="Polar residues" evidence="1">
    <location>
        <begin position="682"/>
        <end position="691"/>
    </location>
</feature>
<evidence type="ECO:0000313" key="3">
    <source>
        <dbReference type="Proteomes" id="UP000504623"/>
    </source>
</evidence>
<feature type="compositionally biased region" description="Basic and acidic residues" evidence="1">
    <location>
        <begin position="611"/>
        <end position="636"/>
    </location>
</feature>
<keyword evidence="2" id="KW-0812">Transmembrane</keyword>
<keyword evidence="2" id="KW-0472">Membrane</keyword>
<feature type="transmembrane region" description="Helical" evidence="2">
    <location>
        <begin position="64"/>
        <end position="88"/>
    </location>
</feature>
<evidence type="ECO:0000313" key="4">
    <source>
        <dbReference type="RefSeq" id="XP_006830988.1"/>
    </source>
</evidence>
<dbReference type="Proteomes" id="UP000504623">
    <property type="component" value="Unplaced"/>
</dbReference>
<reference evidence="4" key="1">
    <citation type="submission" date="2025-08" db="UniProtKB">
        <authorList>
            <consortium name="RefSeq"/>
        </authorList>
    </citation>
    <scope>IDENTIFICATION</scope>
    <source>
        <tissue evidence="4">Spleen</tissue>
    </source>
</reference>
<dbReference type="GO" id="GO:0007165">
    <property type="term" value="P:signal transduction"/>
    <property type="evidence" value="ECO:0007669"/>
    <property type="project" value="TreeGrafter"/>
</dbReference>
<dbReference type="InterPro" id="IPR043216">
    <property type="entry name" value="PAP-like"/>
</dbReference>
<evidence type="ECO:0000256" key="2">
    <source>
        <dbReference type="SAM" id="Phobius"/>
    </source>
</evidence>
<dbReference type="GO" id="GO:0007409">
    <property type="term" value="P:axonogenesis"/>
    <property type="evidence" value="ECO:0007669"/>
    <property type="project" value="TreeGrafter"/>
</dbReference>
<dbReference type="PANTHER" id="PTHR10165">
    <property type="entry name" value="LIPID PHOSPHATE PHOSPHATASE"/>
    <property type="match status" value="1"/>
</dbReference>
<dbReference type="RefSeq" id="XP_006830988.1">
    <property type="nucleotide sequence ID" value="XM_006830925.1"/>
</dbReference>
<dbReference type="OrthoDB" id="8907274at2759"/>
<dbReference type="Gene3D" id="1.20.144.10">
    <property type="entry name" value="Phosphatidic acid phosphatase type 2/haloperoxidase"/>
    <property type="match status" value="1"/>
</dbReference>
<feature type="transmembrane region" description="Helical" evidence="2">
    <location>
        <begin position="119"/>
        <end position="148"/>
    </location>
</feature>
<dbReference type="GeneID" id="102827044"/>
<protein>
    <submittedName>
        <fullName evidence="4">Lipid phosphate phosphatase-related protein type 4-like isoform X1</fullName>
    </submittedName>
</protein>
<feature type="region of interest" description="Disordered" evidence="1">
    <location>
        <begin position="400"/>
        <end position="434"/>
    </location>
</feature>
<keyword evidence="2" id="KW-1133">Transmembrane helix</keyword>
<dbReference type="InterPro" id="IPR036938">
    <property type="entry name" value="PAP2/HPO_sf"/>
</dbReference>
<name>A0A9B0WFK7_CHRAS</name>
<feature type="region of interest" description="Disordered" evidence="1">
    <location>
        <begin position="681"/>
        <end position="705"/>
    </location>
</feature>
<dbReference type="GO" id="GO:0005886">
    <property type="term" value="C:plasma membrane"/>
    <property type="evidence" value="ECO:0007669"/>
    <property type="project" value="TreeGrafter"/>
</dbReference>
<dbReference type="GO" id="GO:0008195">
    <property type="term" value="F:phosphatidate phosphatase activity"/>
    <property type="evidence" value="ECO:0007669"/>
    <property type="project" value="TreeGrafter"/>
</dbReference>
<dbReference type="GO" id="GO:0046839">
    <property type="term" value="P:phospholipid dephosphorylation"/>
    <property type="evidence" value="ECO:0007669"/>
    <property type="project" value="TreeGrafter"/>
</dbReference>
<evidence type="ECO:0000256" key="1">
    <source>
        <dbReference type="SAM" id="MobiDB-lite"/>
    </source>
</evidence>
<organism evidence="3 4">
    <name type="scientific">Chrysochloris asiatica</name>
    <name type="common">Cape golden mole</name>
    <dbReference type="NCBI Taxonomy" id="185453"/>
    <lineage>
        <taxon>Eukaryota</taxon>
        <taxon>Metazoa</taxon>
        <taxon>Chordata</taxon>
        <taxon>Craniata</taxon>
        <taxon>Vertebrata</taxon>
        <taxon>Euteleostomi</taxon>
        <taxon>Mammalia</taxon>
        <taxon>Eutheria</taxon>
        <taxon>Afrotheria</taxon>
        <taxon>Chrysochloridae</taxon>
        <taxon>Chrysochlorinae</taxon>
        <taxon>Chrysochloris</taxon>
    </lineage>
</organism>
<dbReference type="AlphaFoldDB" id="A0A9B0WFK7"/>
<feature type="region of interest" description="Disordered" evidence="1">
    <location>
        <begin position="35"/>
        <end position="54"/>
    </location>
</feature>
<dbReference type="CTD" id="9890"/>
<dbReference type="SUPFAM" id="SSF48317">
    <property type="entry name" value="Acid phosphatase/Vanadium-dependent haloperoxidase"/>
    <property type="match status" value="1"/>
</dbReference>
<accession>A0A9B0WFK7</accession>
<feature type="region of interest" description="Disordered" evidence="1">
    <location>
        <begin position="611"/>
        <end position="640"/>
    </location>
</feature>
<proteinExistence type="predicted"/>
<dbReference type="GO" id="GO:0006644">
    <property type="term" value="P:phospholipid metabolic process"/>
    <property type="evidence" value="ECO:0007669"/>
    <property type="project" value="InterPro"/>
</dbReference>